<dbReference type="InterPro" id="IPR025645">
    <property type="entry name" value="DUF4349"/>
</dbReference>
<dbReference type="RefSeq" id="WP_036584425.1">
    <property type="nucleotide sequence ID" value="NZ_JPJI01000032.1"/>
</dbReference>
<evidence type="ECO:0000313" key="7">
    <source>
        <dbReference type="Proteomes" id="UP000028531"/>
    </source>
</evidence>
<feature type="signal peptide" evidence="3">
    <location>
        <begin position="1"/>
        <end position="22"/>
    </location>
</feature>
<dbReference type="EMBL" id="PVNA01000005">
    <property type="protein sequence ID" value="PRX12812.1"/>
    <property type="molecule type" value="Genomic_DNA"/>
</dbReference>
<evidence type="ECO:0000259" key="4">
    <source>
        <dbReference type="Pfam" id="PF14257"/>
    </source>
</evidence>
<evidence type="ECO:0000256" key="3">
    <source>
        <dbReference type="SAM" id="SignalP"/>
    </source>
</evidence>
<evidence type="ECO:0000313" key="8">
    <source>
        <dbReference type="Proteomes" id="UP000239997"/>
    </source>
</evidence>
<evidence type="ECO:0000256" key="2">
    <source>
        <dbReference type="SAM" id="Phobius"/>
    </source>
</evidence>
<dbReference type="EMBL" id="JPJI01000032">
    <property type="protein sequence ID" value="KEZ92958.1"/>
    <property type="molecule type" value="Genomic_DNA"/>
</dbReference>
<reference evidence="5 7" key="1">
    <citation type="submission" date="2014-07" db="EMBL/GenBank/DDBJ databases">
        <title>Draft genome sequence of Nonlabens ulvanivorans, an ulvan degrading bacterium.</title>
        <authorList>
            <person name="Kopel M."/>
            <person name="Helbert W."/>
            <person name="Henrissat B."/>
            <person name="Doniger T."/>
            <person name="Banin E."/>
        </authorList>
    </citation>
    <scope>NUCLEOTIDE SEQUENCE [LARGE SCALE GENOMIC DNA]</scope>
    <source>
        <strain evidence="5 7">PLR</strain>
    </source>
</reference>
<evidence type="ECO:0000313" key="5">
    <source>
        <dbReference type="EMBL" id="KEZ92958.1"/>
    </source>
</evidence>
<name>A0A084JVH4_NONUL</name>
<feature type="chain" id="PRO_5001777754" evidence="3">
    <location>
        <begin position="23"/>
        <end position="278"/>
    </location>
</feature>
<dbReference type="Proteomes" id="UP000028531">
    <property type="component" value="Unassembled WGS sequence"/>
</dbReference>
<keyword evidence="3" id="KW-0732">Signal</keyword>
<evidence type="ECO:0000256" key="1">
    <source>
        <dbReference type="SAM" id="Coils"/>
    </source>
</evidence>
<accession>A0A084JVH4</accession>
<sequence length="278" mass="31920">MKNVIYVTAIAVILNLSSCAEAYENRAGYKEDVIASSQELNIESPSQTVESNTETLENLKIIKNANCRFKVTDLDSASTAAQNIITAQKGYVADMKYTQNDYKLENRIIFKVPATHFESTITQLTALADFIDFKNISTTDVSDEYVDLQTRLKTKKEVKLRYDEILRGKAKTVEEVLKTEEKLRILQEEIESAEGRLKLLNHKVGYSNIELQLYQTVQFREDPVVYEVTFKDKALSGFKNGWSIVTTLLLILVNIWPLLLLFIAAFFFYKRWSSRVRK</sequence>
<dbReference type="Pfam" id="PF14257">
    <property type="entry name" value="DUF4349"/>
    <property type="match status" value="1"/>
</dbReference>
<comment type="caution">
    <text evidence="5">The sequence shown here is derived from an EMBL/GenBank/DDBJ whole genome shotgun (WGS) entry which is preliminary data.</text>
</comment>
<gene>
    <name evidence="5" type="ORF">IL45_12590</name>
    <name evidence="6" type="ORF">LY02_02464</name>
</gene>
<proteinExistence type="predicted"/>
<dbReference type="AlphaFoldDB" id="A0A084JVH4"/>
<organism evidence="5 7">
    <name type="scientific">Nonlabens ulvanivorans</name>
    <name type="common">Persicivirga ulvanivorans</name>
    <dbReference type="NCBI Taxonomy" id="906888"/>
    <lineage>
        <taxon>Bacteria</taxon>
        <taxon>Pseudomonadati</taxon>
        <taxon>Bacteroidota</taxon>
        <taxon>Flavobacteriia</taxon>
        <taxon>Flavobacteriales</taxon>
        <taxon>Flavobacteriaceae</taxon>
        <taxon>Nonlabens</taxon>
    </lineage>
</organism>
<keyword evidence="1" id="KW-0175">Coiled coil</keyword>
<feature type="transmembrane region" description="Helical" evidence="2">
    <location>
        <begin position="242"/>
        <end position="269"/>
    </location>
</feature>
<evidence type="ECO:0000313" key="6">
    <source>
        <dbReference type="EMBL" id="PRX12812.1"/>
    </source>
</evidence>
<feature type="coiled-coil region" evidence="1">
    <location>
        <begin position="169"/>
        <end position="203"/>
    </location>
</feature>
<protein>
    <submittedName>
        <fullName evidence="6">Uncharacterized protein DUF4349</fullName>
    </submittedName>
</protein>
<dbReference type="OrthoDB" id="5381491at2"/>
<keyword evidence="2" id="KW-1133">Transmembrane helix</keyword>
<reference evidence="6 8" key="2">
    <citation type="submission" date="2018-03" db="EMBL/GenBank/DDBJ databases">
        <title>Genomic Encyclopedia of Archaeal and Bacterial Type Strains, Phase II (KMG-II): from individual species to whole genera.</title>
        <authorList>
            <person name="Goeker M."/>
        </authorList>
    </citation>
    <scope>NUCLEOTIDE SEQUENCE [LARGE SCALE GENOMIC DNA]</scope>
    <source>
        <strain evidence="6 8">DSM 22727</strain>
    </source>
</reference>
<feature type="domain" description="DUF4349" evidence="4">
    <location>
        <begin position="60"/>
        <end position="267"/>
    </location>
</feature>
<keyword evidence="8" id="KW-1185">Reference proteome</keyword>
<dbReference type="Proteomes" id="UP000239997">
    <property type="component" value="Unassembled WGS sequence"/>
</dbReference>
<keyword evidence="2" id="KW-0472">Membrane</keyword>
<keyword evidence="2" id="KW-0812">Transmembrane</keyword>